<sequence length="96" mass="10915">MMVNQNAITKLTIGKKNLRYQHATRSLTLSPLFIVSDILALNSLTFFDPLRVSLHEIRTRLKLLWVLCFLEFNSGLGFMGWLARLALGVKFSSLGF</sequence>
<evidence type="ECO:0000256" key="1">
    <source>
        <dbReference type="SAM" id="Phobius"/>
    </source>
</evidence>
<keyword evidence="3" id="KW-1185">Reference proteome</keyword>
<gene>
    <name evidence="2" type="ORF">VNO78_01714</name>
</gene>
<accession>A0AAN9T0P0</accession>
<keyword evidence="1" id="KW-0812">Transmembrane</keyword>
<evidence type="ECO:0000313" key="2">
    <source>
        <dbReference type="EMBL" id="KAK7410709.1"/>
    </source>
</evidence>
<protein>
    <submittedName>
        <fullName evidence="2">Uncharacterized protein</fullName>
    </submittedName>
</protein>
<keyword evidence="1" id="KW-1133">Transmembrane helix</keyword>
<dbReference type="EMBL" id="JAYMYS010000001">
    <property type="protein sequence ID" value="KAK7410709.1"/>
    <property type="molecule type" value="Genomic_DNA"/>
</dbReference>
<keyword evidence="1" id="KW-0472">Membrane</keyword>
<organism evidence="2 3">
    <name type="scientific">Psophocarpus tetragonolobus</name>
    <name type="common">Winged bean</name>
    <name type="synonym">Dolichos tetragonolobus</name>
    <dbReference type="NCBI Taxonomy" id="3891"/>
    <lineage>
        <taxon>Eukaryota</taxon>
        <taxon>Viridiplantae</taxon>
        <taxon>Streptophyta</taxon>
        <taxon>Embryophyta</taxon>
        <taxon>Tracheophyta</taxon>
        <taxon>Spermatophyta</taxon>
        <taxon>Magnoliopsida</taxon>
        <taxon>eudicotyledons</taxon>
        <taxon>Gunneridae</taxon>
        <taxon>Pentapetalae</taxon>
        <taxon>rosids</taxon>
        <taxon>fabids</taxon>
        <taxon>Fabales</taxon>
        <taxon>Fabaceae</taxon>
        <taxon>Papilionoideae</taxon>
        <taxon>50 kb inversion clade</taxon>
        <taxon>NPAAA clade</taxon>
        <taxon>indigoferoid/millettioid clade</taxon>
        <taxon>Phaseoleae</taxon>
        <taxon>Psophocarpus</taxon>
    </lineage>
</organism>
<name>A0AAN9T0P0_PSOTE</name>
<comment type="caution">
    <text evidence="2">The sequence shown here is derived from an EMBL/GenBank/DDBJ whole genome shotgun (WGS) entry which is preliminary data.</text>
</comment>
<dbReference type="AlphaFoldDB" id="A0AAN9T0P0"/>
<proteinExistence type="predicted"/>
<dbReference type="Proteomes" id="UP001386955">
    <property type="component" value="Unassembled WGS sequence"/>
</dbReference>
<evidence type="ECO:0000313" key="3">
    <source>
        <dbReference type="Proteomes" id="UP001386955"/>
    </source>
</evidence>
<reference evidence="2 3" key="1">
    <citation type="submission" date="2024-01" db="EMBL/GenBank/DDBJ databases">
        <title>The genomes of 5 underutilized Papilionoideae crops provide insights into root nodulation and disease resistanc.</title>
        <authorList>
            <person name="Jiang F."/>
        </authorList>
    </citation>
    <scope>NUCLEOTIDE SEQUENCE [LARGE SCALE GENOMIC DNA]</scope>
    <source>
        <strain evidence="2">DUOXIRENSHENG_FW03</strain>
        <tissue evidence="2">Leaves</tissue>
    </source>
</reference>
<feature type="transmembrane region" description="Helical" evidence="1">
    <location>
        <begin position="64"/>
        <end position="87"/>
    </location>
</feature>